<evidence type="ECO:0000313" key="2">
    <source>
        <dbReference type="EMBL" id="MBS2966985.1"/>
    </source>
</evidence>
<sequence length="249" mass="27170">MLLKALAERTGVPEGEVRLTTLAGWTPWLADTLDADHGAEAFHIFVRQDSVLLLPGEAGANAVGRWLPWVAAERSRRRTARRLCPVCAAEPERGTPLFATVPLMLSCPEHGCRLESAGDIAFASARGTPPPLRPAPGHVLALDRLTTEGISGGMVTLPRRQVHVGVWFRMLRTLLDEISISTSRVRRRSAAALDQIWLPIGWPPRAGLSVWRPYEALDATRQEAMLEAAACAAHLVRYGQITAYGTLGY</sequence>
<dbReference type="AlphaFoldDB" id="A0A8J8BFT0"/>
<organism evidence="2 3">
    <name type="scientific">Actinocrinis puniceicyclus</name>
    <dbReference type="NCBI Taxonomy" id="977794"/>
    <lineage>
        <taxon>Bacteria</taxon>
        <taxon>Bacillati</taxon>
        <taxon>Actinomycetota</taxon>
        <taxon>Actinomycetes</taxon>
        <taxon>Catenulisporales</taxon>
        <taxon>Actinospicaceae</taxon>
        <taxon>Actinocrinis</taxon>
    </lineage>
</organism>
<dbReference type="Pfam" id="PF06527">
    <property type="entry name" value="TniQ"/>
    <property type="match status" value="1"/>
</dbReference>
<evidence type="ECO:0000313" key="3">
    <source>
        <dbReference type="Proteomes" id="UP000677913"/>
    </source>
</evidence>
<dbReference type="InterPro" id="IPR009492">
    <property type="entry name" value="TniQ"/>
</dbReference>
<comment type="caution">
    <text evidence="2">The sequence shown here is derived from an EMBL/GenBank/DDBJ whole genome shotgun (WGS) entry which is preliminary data.</text>
</comment>
<reference evidence="2" key="1">
    <citation type="submission" date="2021-04" db="EMBL/GenBank/DDBJ databases">
        <title>Genome based classification of Actinospica acidithermotolerans sp. nov., an actinobacterium isolated from an Indonesian hot spring.</title>
        <authorList>
            <person name="Kusuma A.B."/>
            <person name="Putra K.E."/>
            <person name="Nafisah S."/>
            <person name="Loh J."/>
            <person name="Nouioui I."/>
            <person name="Goodfellow M."/>
        </authorList>
    </citation>
    <scope>NUCLEOTIDE SEQUENCE</scope>
    <source>
        <strain evidence="2">DSM 45618</strain>
    </source>
</reference>
<name>A0A8J8BFT0_9ACTN</name>
<evidence type="ECO:0000259" key="1">
    <source>
        <dbReference type="Pfam" id="PF06527"/>
    </source>
</evidence>
<dbReference type="EMBL" id="JAGSXH010000246">
    <property type="protein sequence ID" value="MBS2966985.1"/>
    <property type="molecule type" value="Genomic_DNA"/>
</dbReference>
<feature type="domain" description="TniQ" evidence="1">
    <location>
        <begin position="4"/>
        <end position="114"/>
    </location>
</feature>
<protein>
    <submittedName>
        <fullName evidence="2">TniQ family protein</fullName>
    </submittedName>
</protein>
<keyword evidence="3" id="KW-1185">Reference proteome</keyword>
<dbReference type="Proteomes" id="UP000677913">
    <property type="component" value="Unassembled WGS sequence"/>
</dbReference>
<gene>
    <name evidence="2" type="ORF">KGA66_28385</name>
</gene>
<accession>A0A8J8BFT0</accession>
<proteinExistence type="predicted"/>